<keyword evidence="1" id="KW-0812">Transmembrane</keyword>
<sequence>MVLFPQEEKPSIAIIIFFMFRLSYLFPKDTFILKIDHAFGHKTSEVVLKELKILKNEEKEVSRRDTFIEKNYICNSI</sequence>
<comment type="caution">
    <text evidence="2">The sequence shown here is derived from an EMBL/GenBank/DDBJ whole genome shotgun (WGS) entry which is preliminary data.</text>
</comment>
<organism evidence="2">
    <name type="scientific">gut metagenome</name>
    <dbReference type="NCBI Taxonomy" id="749906"/>
    <lineage>
        <taxon>unclassified sequences</taxon>
        <taxon>metagenomes</taxon>
        <taxon>organismal metagenomes</taxon>
    </lineage>
</organism>
<reference evidence="2" key="1">
    <citation type="journal article" date="2012" name="PLoS ONE">
        <title>Gene sets for utilization of primary and secondary nutrition supplies in the distal gut of endangered iberian lynx.</title>
        <authorList>
            <person name="Alcaide M."/>
            <person name="Messina E."/>
            <person name="Richter M."/>
            <person name="Bargiela R."/>
            <person name="Peplies J."/>
            <person name="Huws S.A."/>
            <person name="Newbold C.J."/>
            <person name="Golyshin P.N."/>
            <person name="Simon M.A."/>
            <person name="Lopez G."/>
            <person name="Yakimov M.M."/>
            <person name="Ferrer M."/>
        </authorList>
    </citation>
    <scope>NUCLEOTIDE SEQUENCE</scope>
</reference>
<proteinExistence type="predicted"/>
<evidence type="ECO:0000256" key="1">
    <source>
        <dbReference type="SAM" id="Phobius"/>
    </source>
</evidence>
<dbReference type="AlphaFoldDB" id="J9GUL6"/>
<gene>
    <name evidence="2" type="ORF">EVA_05389</name>
</gene>
<name>J9GUL6_9ZZZZ</name>
<dbReference type="EMBL" id="AMCI01001139">
    <property type="protein sequence ID" value="EJX06503.1"/>
    <property type="molecule type" value="Genomic_DNA"/>
</dbReference>
<accession>J9GUL6</accession>
<feature type="transmembrane region" description="Helical" evidence="1">
    <location>
        <begin position="12"/>
        <end position="27"/>
    </location>
</feature>
<keyword evidence="1" id="KW-0472">Membrane</keyword>
<protein>
    <submittedName>
        <fullName evidence="2">Uncharacterized protein</fullName>
    </submittedName>
</protein>
<evidence type="ECO:0000313" key="2">
    <source>
        <dbReference type="EMBL" id="EJX06503.1"/>
    </source>
</evidence>
<keyword evidence="1" id="KW-1133">Transmembrane helix</keyword>